<organism evidence="2 3">
    <name type="scientific">Ancylobacter novellus</name>
    <name type="common">Thiobacillus novellus</name>
    <dbReference type="NCBI Taxonomy" id="921"/>
    <lineage>
        <taxon>Bacteria</taxon>
        <taxon>Pseudomonadati</taxon>
        <taxon>Pseudomonadota</taxon>
        <taxon>Alphaproteobacteria</taxon>
        <taxon>Hyphomicrobiales</taxon>
        <taxon>Xanthobacteraceae</taxon>
        <taxon>Ancylobacter</taxon>
    </lineage>
</organism>
<dbReference type="EMBL" id="QFPN01000011">
    <property type="protein sequence ID" value="PZQ11630.1"/>
    <property type="molecule type" value="Genomic_DNA"/>
</dbReference>
<dbReference type="InterPro" id="IPR036393">
    <property type="entry name" value="AceGlu_kinase-like_sf"/>
</dbReference>
<reference evidence="2 3" key="1">
    <citation type="submission" date="2017-08" db="EMBL/GenBank/DDBJ databases">
        <title>Infants hospitalized years apart are colonized by the same room-sourced microbial strains.</title>
        <authorList>
            <person name="Brooks B."/>
            <person name="Olm M.R."/>
            <person name="Firek B.A."/>
            <person name="Baker R."/>
            <person name="Thomas B.C."/>
            <person name="Morowitz M.J."/>
            <person name="Banfield J.F."/>
        </authorList>
    </citation>
    <scope>NUCLEOTIDE SEQUENCE [LARGE SCALE GENOMIC DNA]</scope>
    <source>
        <strain evidence="2">S2_005_003_R2_43</strain>
    </source>
</reference>
<protein>
    <submittedName>
        <fullName evidence="2">Aspartate kinase</fullName>
    </submittedName>
</protein>
<sequence length="193" mass="19310">MSTVVKFGGSLLGSPERDGLLAEAARAGAIVVPGGGPFADAVRAAQPRLGFGAGAAHAMAILAMEQTARALADLHPALAPCGDAAAFAAARARGRGAIWLPAAMALAAPLPASWDVTSDSLSLWLAATLGADRLVLLKSDGAEGGPQDWAKAELVDPYFPRLAEAFAGEIALVGPATRAALAVALASPVRRAA</sequence>
<dbReference type="InterPro" id="IPR001048">
    <property type="entry name" value="Asp/Glu/Uridylate_kinase"/>
</dbReference>
<dbReference type="Gene3D" id="3.40.1160.10">
    <property type="entry name" value="Acetylglutamate kinase-like"/>
    <property type="match status" value="1"/>
</dbReference>
<dbReference type="SUPFAM" id="SSF53633">
    <property type="entry name" value="Carbamate kinase-like"/>
    <property type="match status" value="1"/>
</dbReference>
<evidence type="ECO:0000259" key="1">
    <source>
        <dbReference type="Pfam" id="PF00696"/>
    </source>
</evidence>
<dbReference type="Proteomes" id="UP000249577">
    <property type="component" value="Unassembled WGS sequence"/>
</dbReference>
<evidence type="ECO:0000313" key="3">
    <source>
        <dbReference type="Proteomes" id="UP000249577"/>
    </source>
</evidence>
<dbReference type="Pfam" id="PF00696">
    <property type="entry name" value="AA_kinase"/>
    <property type="match status" value="1"/>
</dbReference>
<dbReference type="GO" id="GO:0016301">
    <property type="term" value="F:kinase activity"/>
    <property type="evidence" value="ECO:0007669"/>
    <property type="project" value="UniProtKB-KW"/>
</dbReference>
<keyword evidence="2" id="KW-0418">Kinase</keyword>
<name>A0A2W5ME06_ANCNO</name>
<proteinExistence type="predicted"/>
<evidence type="ECO:0000313" key="2">
    <source>
        <dbReference type="EMBL" id="PZQ11630.1"/>
    </source>
</evidence>
<feature type="domain" description="Aspartate/glutamate/uridylate kinase" evidence="1">
    <location>
        <begin position="2"/>
        <end position="139"/>
    </location>
</feature>
<accession>A0A2W5ME06</accession>
<keyword evidence="2" id="KW-0808">Transferase</keyword>
<dbReference type="AlphaFoldDB" id="A0A2W5ME06"/>
<comment type="caution">
    <text evidence="2">The sequence shown here is derived from an EMBL/GenBank/DDBJ whole genome shotgun (WGS) entry which is preliminary data.</text>
</comment>
<gene>
    <name evidence="2" type="ORF">DI565_17995</name>
</gene>